<reference evidence="3" key="1">
    <citation type="submission" date="2019-08" db="EMBL/GenBank/DDBJ databases">
        <authorList>
            <person name="Kucharzyk K."/>
            <person name="Murdoch R.W."/>
            <person name="Higgins S."/>
            <person name="Loffler F."/>
        </authorList>
    </citation>
    <scope>NUCLEOTIDE SEQUENCE</scope>
</reference>
<dbReference type="SUPFAM" id="SSF56601">
    <property type="entry name" value="beta-lactamase/transpeptidase-like"/>
    <property type="match status" value="1"/>
</dbReference>
<dbReference type="Gene3D" id="3.40.710.10">
    <property type="entry name" value="DD-peptidase/beta-lactamase superfamily"/>
    <property type="match status" value="1"/>
</dbReference>
<feature type="transmembrane region" description="Helical" evidence="1">
    <location>
        <begin position="447"/>
        <end position="466"/>
    </location>
</feature>
<gene>
    <name evidence="3" type="ORF">SDC9_10184</name>
</gene>
<proteinExistence type="predicted"/>
<feature type="transmembrane region" description="Helical" evidence="1">
    <location>
        <begin position="7"/>
        <end position="24"/>
    </location>
</feature>
<evidence type="ECO:0000256" key="1">
    <source>
        <dbReference type="SAM" id="Phobius"/>
    </source>
</evidence>
<comment type="caution">
    <text evidence="3">The sequence shown here is derived from an EMBL/GenBank/DDBJ whole genome shotgun (WGS) entry which is preliminary data.</text>
</comment>
<keyword evidence="1" id="KW-0472">Membrane</keyword>
<keyword evidence="1" id="KW-1133">Transmembrane helix</keyword>
<sequence>MRWFRKLIPWIVIAATVAAMIYLPDVDPERYTDFSSLFGTERRRQANAGFSVAVCRNGAIVYQGSFGKDGSGNPIARDSPMYLGPSSEILSGALLYSLSLKGSLSLDDDIRKHLPDLDMSKPRSLRDIVGLKENDAEIEGNPITILQVASHAIDLSERDLSAFRSRISGIEAGELNPEFFLLSRFSSEGAPRSRLAYRLLGTVMENAEGQSFSKLLESRLLIPLGMHGTTADPDSLQGIAIGSGLFFGLAFPYDSRVPVIAAPADGIVSTAEDIAKFLSYITAPPGKGIASLPPARVAKLYQPLSPTSSSGFGWRVESSGSDRRIYQGGSVEGFSSRVVIWPERNAGIAILSAQGGIIQSNIVLPLLSSAAESLLFSGSSPRLFAINRVLIILGISLLVYLVSLLFQTALSKSWAKNLLERRELGRGGLLNTFILARTLSGIAVRTLLLFAAPILVGVFLGIPRLGHHDLMTMEPGTYAAFIILACVGTMRNITRLVWLHRLTRG</sequence>
<organism evidence="3">
    <name type="scientific">bioreactor metagenome</name>
    <dbReference type="NCBI Taxonomy" id="1076179"/>
    <lineage>
        <taxon>unclassified sequences</taxon>
        <taxon>metagenomes</taxon>
        <taxon>ecological metagenomes</taxon>
    </lineage>
</organism>
<feature type="domain" description="Beta-lactamase-related" evidence="2">
    <location>
        <begin position="42"/>
        <end position="356"/>
    </location>
</feature>
<dbReference type="AlphaFoldDB" id="A0A644TCN0"/>
<feature type="transmembrane region" description="Helical" evidence="1">
    <location>
        <begin position="478"/>
        <end position="498"/>
    </location>
</feature>
<dbReference type="EMBL" id="VSSQ01000025">
    <property type="protein sequence ID" value="MPL64529.1"/>
    <property type="molecule type" value="Genomic_DNA"/>
</dbReference>
<evidence type="ECO:0000259" key="2">
    <source>
        <dbReference type="Pfam" id="PF00144"/>
    </source>
</evidence>
<feature type="transmembrane region" description="Helical" evidence="1">
    <location>
        <begin position="385"/>
        <end position="406"/>
    </location>
</feature>
<dbReference type="InterPro" id="IPR050491">
    <property type="entry name" value="AmpC-like"/>
</dbReference>
<dbReference type="PANTHER" id="PTHR46825">
    <property type="entry name" value="D-ALANYL-D-ALANINE-CARBOXYPEPTIDASE/ENDOPEPTIDASE AMPH"/>
    <property type="match status" value="1"/>
</dbReference>
<dbReference type="Pfam" id="PF00144">
    <property type="entry name" value="Beta-lactamase"/>
    <property type="match status" value="1"/>
</dbReference>
<accession>A0A644TCN0</accession>
<dbReference type="InterPro" id="IPR001466">
    <property type="entry name" value="Beta-lactam-related"/>
</dbReference>
<dbReference type="PANTHER" id="PTHR46825:SF15">
    <property type="entry name" value="BETA-LACTAMASE-RELATED DOMAIN-CONTAINING PROTEIN"/>
    <property type="match status" value="1"/>
</dbReference>
<dbReference type="InterPro" id="IPR012338">
    <property type="entry name" value="Beta-lactam/transpept-like"/>
</dbReference>
<name>A0A644TCN0_9ZZZZ</name>
<evidence type="ECO:0000313" key="3">
    <source>
        <dbReference type="EMBL" id="MPL64529.1"/>
    </source>
</evidence>
<protein>
    <recommendedName>
        <fullName evidence="2">Beta-lactamase-related domain-containing protein</fullName>
    </recommendedName>
</protein>
<keyword evidence="1" id="KW-0812">Transmembrane</keyword>